<keyword evidence="1" id="KW-0732">Signal</keyword>
<evidence type="ECO:0000313" key="2">
    <source>
        <dbReference type="EMBL" id="AUN97902.1"/>
    </source>
</evidence>
<gene>
    <name evidence="2" type="ORF">C0V70_07235</name>
</gene>
<dbReference type="EMBL" id="CP025704">
    <property type="protein sequence ID" value="AUN97902.1"/>
    <property type="molecule type" value="Genomic_DNA"/>
</dbReference>
<feature type="chain" id="PRO_5014623159" description="DUF1176 domain-containing protein" evidence="1">
    <location>
        <begin position="21"/>
        <end position="174"/>
    </location>
</feature>
<dbReference type="AlphaFoldDB" id="A0A2K9NQX7"/>
<protein>
    <recommendedName>
        <fullName evidence="4">DUF1176 domain-containing protein</fullName>
    </recommendedName>
</protein>
<keyword evidence="3" id="KW-1185">Reference proteome</keyword>
<dbReference type="Pfam" id="PF06674">
    <property type="entry name" value="DUF1176"/>
    <property type="match status" value="1"/>
</dbReference>
<proteinExistence type="predicted"/>
<dbReference type="RefSeq" id="WP_102243195.1">
    <property type="nucleotide sequence ID" value="NZ_CP025704.1"/>
</dbReference>
<accession>A0A2K9NQX7</accession>
<feature type="signal peptide" evidence="1">
    <location>
        <begin position="1"/>
        <end position="20"/>
    </location>
</feature>
<dbReference type="Proteomes" id="UP000235584">
    <property type="component" value="Chromosome"/>
</dbReference>
<evidence type="ECO:0000256" key="1">
    <source>
        <dbReference type="SAM" id="SignalP"/>
    </source>
</evidence>
<organism evidence="2 3">
    <name type="scientific">Bacteriovorax stolpii</name>
    <name type="common">Bdellovibrio stolpii</name>
    <dbReference type="NCBI Taxonomy" id="960"/>
    <lineage>
        <taxon>Bacteria</taxon>
        <taxon>Pseudomonadati</taxon>
        <taxon>Bdellovibrionota</taxon>
        <taxon>Bacteriovoracia</taxon>
        <taxon>Bacteriovoracales</taxon>
        <taxon>Bacteriovoracaceae</taxon>
        <taxon>Bacteriovorax</taxon>
    </lineage>
</organism>
<reference evidence="2 3" key="1">
    <citation type="submission" date="2018-01" db="EMBL/GenBank/DDBJ databases">
        <title>Complete genome sequence of Bacteriovorax stolpii DSM12778.</title>
        <authorList>
            <person name="Tang B."/>
            <person name="Chang J."/>
        </authorList>
    </citation>
    <scope>NUCLEOTIDE SEQUENCE [LARGE SCALE GENOMIC DNA]</scope>
    <source>
        <strain evidence="2 3">DSM 12778</strain>
    </source>
</reference>
<dbReference type="KEGG" id="bsto:C0V70_07235"/>
<name>A0A2K9NQX7_BACTC</name>
<evidence type="ECO:0008006" key="4">
    <source>
        <dbReference type="Google" id="ProtNLM"/>
    </source>
</evidence>
<evidence type="ECO:0000313" key="3">
    <source>
        <dbReference type="Proteomes" id="UP000235584"/>
    </source>
</evidence>
<dbReference type="InterPro" id="IPR009560">
    <property type="entry name" value="DUF1176"/>
</dbReference>
<sequence>MKMKSLFALALTLSAVTAFAGEITIPKEVLDRHTNACPEFASNEYLQREAYQLPGSEYSPKGATLYVLGCEMYAYNSLEKAYIVSPWGEVTNVAVAEVAADGSIMATSDLMGAGYDAETKTLVTFQKGRGMGDCGSSATYQYSPENQRFVLIEARVKDSCDGEFESEWPVVYKK</sequence>